<dbReference type="InterPro" id="IPR037460">
    <property type="entry name" value="SEST-like"/>
</dbReference>
<sequence length="511" mass="57266">MLQNWNNVISNISDIMKHTENGTVTMAPNHTAVYQTAYPPFSDSWTSQCNDAWFSPNAGPRLTNSVRERLNLLGQELNAAIASWIDEFNGNFESERSAASPSFMKFVYQDDRYNGHRFCREGVVEPDRKNNETCFFNLLSSPDHATNESTIVLKRSNVHGQQVLQAPILDPETCEIYPQDGTSGQVMSKAVASGALDSSTMSHSPLGGESIEKTFHPRYRAFKATTQELKGRLRYAVGPNSPLGHKELRIMCVGDYIAVGIGEDLQHNSYRPVLNELLISANNSVEFVGSQSRGDSPTDYIEGYVAASISDLHLRLKRNEAVRNYKPNMIVVTAGSADLRILDPHDYAGLNKTRVELETFIKYLLGECKGCVILLGDLPPPTTGFSWPPAPRQRQVLQFNAMISEVVNKIQTQHKSHHNGTRKDMLTKVHFTPATKDIQPDNGYPNNDGYLKMAYDIHERLWDANQRGWLHDAPSDQPLMALGPSTCSYWNCMVRSSIMPFLSYLQTLFIT</sequence>
<protein>
    <recommendedName>
        <fullName evidence="3">SGNH hydrolase-type esterase domain-containing protein</fullName>
    </recommendedName>
</protein>
<evidence type="ECO:0008006" key="3">
    <source>
        <dbReference type="Google" id="ProtNLM"/>
    </source>
</evidence>
<dbReference type="GO" id="GO:0016788">
    <property type="term" value="F:hydrolase activity, acting on ester bonds"/>
    <property type="evidence" value="ECO:0007669"/>
    <property type="project" value="InterPro"/>
</dbReference>
<accession>A0A1X7S2G9</accession>
<organism evidence="1 2">
    <name type="scientific">Zymoseptoria tritici (strain ST99CH_3D7)</name>
    <dbReference type="NCBI Taxonomy" id="1276538"/>
    <lineage>
        <taxon>Eukaryota</taxon>
        <taxon>Fungi</taxon>
        <taxon>Dikarya</taxon>
        <taxon>Ascomycota</taxon>
        <taxon>Pezizomycotina</taxon>
        <taxon>Dothideomycetes</taxon>
        <taxon>Dothideomycetidae</taxon>
        <taxon>Mycosphaerellales</taxon>
        <taxon>Mycosphaerellaceae</taxon>
        <taxon>Zymoseptoria</taxon>
    </lineage>
</organism>
<dbReference type="AlphaFoldDB" id="A0A1X7S2G9"/>
<dbReference type="PANTHER" id="PTHR37981">
    <property type="entry name" value="LIPASE 2"/>
    <property type="match status" value="1"/>
</dbReference>
<dbReference type="InterPro" id="IPR036514">
    <property type="entry name" value="SGNH_hydro_sf"/>
</dbReference>
<gene>
    <name evidence="1" type="ORF">ZT3D7_G8795</name>
</gene>
<reference evidence="1 2" key="1">
    <citation type="submission" date="2016-06" db="EMBL/GenBank/DDBJ databases">
        <authorList>
            <person name="Kjaerup R.B."/>
            <person name="Dalgaard T.S."/>
            <person name="Juul-Madsen H.R."/>
        </authorList>
    </citation>
    <scope>NUCLEOTIDE SEQUENCE [LARGE SCALE GENOMIC DNA]</scope>
</reference>
<name>A0A1X7S2G9_ZYMT9</name>
<dbReference type="Proteomes" id="UP000215127">
    <property type="component" value="Chromosome 8"/>
</dbReference>
<dbReference type="EMBL" id="LT853699">
    <property type="protein sequence ID" value="SMQ53641.1"/>
    <property type="molecule type" value="Genomic_DNA"/>
</dbReference>
<evidence type="ECO:0000313" key="2">
    <source>
        <dbReference type="Proteomes" id="UP000215127"/>
    </source>
</evidence>
<dbReference type="SUPFAM" id="SSF52266">
    <property type="entry name" value="SGNH hydrolase"/>
    <property type="match status" value="1"/>
</dbReference>
<dbReference type="GO" id="GO:0006629">
    <property type="term" value="P:lipid metabolic process"/>
    <property type="evidence" value="ECO:0007669"/>
    <property type="project" value="TreeGrafter"/>
</dbReference>
<dbReference type="STRING" id="1276538.A0A1X7S2G9"/>
<evidence type="ECO:0000313" key="1">
    <source>
        <dbReference type="EMBL" id="SMQ53641.1"/>
    </source>
</evidence>
<proteinExistence type="predicted"/>
<dbReference type="PANTHER" id="PTHR37981:SF1">
    <property type="entry name" value="SGNH HYDROLASE-TYPE ESTERASE DOMAIN-CONTAINING PROTEIN"/>
    <property type="match status" value="1"/>
</dbReference>
<keyword evidence="2" id="KW-1185">Reference proteome</keyword>
<dbReference type="Gene3D" id="3.40.50.1110">
    <property type="entry name" value="SGNH hydrolase"/>
    <property type="match status" value="2"/>
</dbReference>